<dbReference type="Gene3D" id="3.90.550.10">
    <property type="entry name" value="Spore Coat Polysaccharide Biosynthesis Protein SpsA, Chain A"/>
    <property type="match status" value="1"/>
</dbReference>
<evidence type="ECO:0000313" key="10">
    <source>
        <dbReference type="Ensembl" id="ENSSGRP00000028027.1"/>
    </source>
</evidence>
<keyword evidence="2" id="KW-0328">Glycosyltransferase</keyword>
<proteinExistence type="predicted"/>
<keyword evidence="7 9" id="KW-0472">Membrane</keyword>
<evidence type="ECO:0000256" key="9">
    <source>
        <dbReference type="SAM" id="Phobius"/>
    </source>
</evidence>
<dbReference type="GO" id="GO:0016757">
    <property type="term" value="F:glycosyltransferase activity"/>
    <property type="evidence" value="ECO:0007669"/>
    <property type="project" value="UniProtKB-KW"/>
</dbReference>
<evidence type="ECO:0000256" key="4">
    <source>
        <dbReference type="ARBA" id="ARBA00022692"/>
    </source>
</evidence>
<reference evidence="10" key="1">
    <citation type="submission" date="2025-08" db="UniProtKB">
        <authorList>
            <consortium name="Ensembl"/>
        </authorList>
    </citation>
    <scope>IDENTIFICATION</scope>
</reference>
<protein>
    <submittedName>
        <fullName evidence="10">Glycosyltransferase 8 domain containing 1</fullName>
    </submittedName>
</protein>
<accession>A0A672LPT8</accession>
<evidence type="ECO:0000256" key="1">
    <source>
        <dbReference type="ARBA" id="ARBA00004606"/>
    </source>
</evidence>
<dbReference type="InParanoid" id="A0A672LPT8"/>
<evidence type="ECO:0000256" key="2">
    <source>
        <dbReference type="ARBA" id="ARBA00022676"/>
    </source>
</evidence>
<keyword evidence="4 9" id="KW-0812">Transmembrane</keyword>
<dbReference type="AlphaFoldDB" id="A0A672LPT8"/>
<organism evidence="10 11">
    <name type="scientific">Sinocyclocheilus grahami</name>
    <name type="common">Dianchi golden-line fish</name>
    <name type="synonym">Barbus grahami</name>
    <dbReference type="NCBI Taxonomy" id="75366"/>
    <lineage>
        <taxon>Eukaryota</taxon>
        <taxon>Metazoa</taxon>
        <taxon>Chordata</taxon>
        <taxon>Craniata</taxon>
        <taxon>Vertebrata</taxon>
        <taxon>Euteleostomi</taxon>
        <taxon>Actinopterygii</taxon>
        <taxon>Neopterygii</taxon>
        <taxon>Teleostei</taxon>
        <taxon>Ostariophysi</taxon>
        <taxon>Cypriniformes</taxon>
        <taxon>Cyprinidae</taxon>
        <taxon>Cyprininae</taxon>
        <taxon>Sinocyclocheilus</taxon>
    </lineage>
</organism>
<dbReference type="Proteomes" id="UP000472262">
    <property type="component" value="Unassembled WGS sequence"/>
</dbReference>
<keyword evidence="8" id="KW-0325">Glycoprotein</keyword>
<evidence type="ECO:0000256" key="8">
    <source>
        <dbReference type="ARBA" id="ARBA00023180"/>
    </source>
</evidence>
<comment type="subcellular location">
    <subcellularLocation>
        <location evidence="1">Membrane</location>
        <topology evidence="1">Single-pass type II membrane protein</topology>
    </subcellularLocation>
</comment>
<dbReference type="SUPFAM" id="SSF53448">
    <property type="entry name" value="Nucleotide-diphospho-sugar transferases"/>
    <property type="match status" value="1"/>
</dbReference>
<dbReference type="InterPro" id="IPR050748">
    <property type="entry name" value="Glycosyltrans_8_dom-fam"/>
</dbReference>
<sequence length="167" mass="18914">MSFPVNVVILVLLVIAFLIVLHRNLLNLNDFLKQENPDTAPGMVLPFETDFLSDHKVIRTGDEIPVVITAPEERLGAAVTAMNSIYRNSKANVVFNIVTLNESVVHLRYTLYYRLEAQNYRIFDLKILTGKSPTDPQKVEAVKPLTFARFFLPVFLPDAEKVKCVIL</sequence>
<reference evidence="10" key="2">
    <citation type="submission" date="2025-09" db="UniProtKB">
        <authorList>
            <consortium name="Ensembl"/>
        </authorList>
    </citation>
    <scope>IDENTIFICATION</scope>
</reference>
<evidence type="ECO:0000256" key="6">
    <source>
        <dbReference type="ARBA" id="ARBA00022989"/>
    </source>
</evidence>
<dbReference type="PANTHER" id="PTHR13778">
    <property type="entry name" value="GLYCOSYLTRANSFERASE 8 DOMAIN-CONTAINING PROTEIN"/>
    <property type="match status" value="1"/>
</dbReference>
<dbReference type="GO" id="GO:0005794">
    <property type="term" value="C:Golgi apparatus"/>
    <property type="evidence" value="ECO:0007669"/>
    <property type="project" value="TreeGrafter"/>
</dbReference>
<keyword evidence="6 9" id="KW-1133">Transmembrane helix</keyword>
<dbReference type="Ensembl" id="ENSSGRT00000030144.1">
    <property type="protein sequence ID" value="ENSSGRP00000028027.1"/>
    <property type="gene ID" value="ENSSGRG00000016031.1"/>
</dbReference>
<dbReference type="InterPro" id="IPR029044">
    <property type="entry name" value="Nucleotide-diphossugar_trans"/>
</dbReference>
<evidence type="ECO:0000256" key="5">
    <source>
        <dbReference type="ARBA" id="ARBA00022968"/>
    </source>
</evidence>
<evidence type="ECO:0000256" key="7">
    <source>
        <dbReference type="ARBA" id="ARBA00023136"/>
    </source>
</evidence>
<keyword evidence="5" id="KW-0735">Signal-anchor</keyword>
<dbReference type="GO" id="GO:0016020">
    <property type="term" value="C:membrane"/>
    <property type="evidence" value="ECO:0007669"/>
    <property type="project" value="UniProtKB-SubCell"/>
</dbReference>
<feature type="transmembrane region" description="Helical" evidence="9">
    <location>
        <begin position="6"/>
        <end position="26"/>
    </location>
</feature>
<name>A0A672LPT8_SINGR</name>
<keyword evidence="3" id="KW-0808">Transferase</keyword>
<keyword evidence="11" id="KW-1185">Reference proteome</keyword>
<evidence type="ECO:0000313" key="11">
    <source>
        <dbReference type="Proteomes" id="UP000472262"/>
    </source>
</evidence>
<dbReference type="PANTHER" id="PTHR13778:SF3">
    <property type="entry name" value="GLYCOSYLTRANSFERASE 8 DOMAIN-CONTAINING PROTEIN 1"/>
    <property type="match status" value="1"/>
</dbReference>
<evidence type="ECO:0000256" key="3">
    <source>
        <dbReference type="ARBA" id="ARBA00022679"/>
    </source>
</evidence>